<dbReference type="InterPro" id="IPR027417">
    <property type="entry name" value="P-loop_NTPase"/>
</dbReference>
<protein>
    <recommendedName>
        <fullName evidence="3">Sulfotransferase</fullName>
        <ecNumber evidence="3">2.8.2.-</ecNumber>
    </recommendedName>
</protein>
<comment type="similarity">
    <text evidence="1 3">Belongs to the sulfotransferase 1 family.</text>
</comment>
<dbReference type="Proteomes" id="UP001497457">
    <property type="component" value="Chromosome 8b"/>
</dbReference>
<reference evidence="5 6" key="2">
    <citation type="submission" date="2024-10" db="EMBL/GenBank/DDBJ databases">
        <authorList>
            <person name="Ryan C."/>
        </authorList>
    </citation>
    <scope>NUCLEOTIDE SEQUENCE [LARGE SCALE GENOMIC DNA]</scope>
</reference>
<evidence type="ECO:0000259" key="4">
    <source>
        <dbReference type="Pfam" id="PF00685"/>
    </source>
</evidence>
<evidence type="ECO:0000313" key="6">
    <source>
        <dbReference type="Proteomes" id="UP001497457"/>
    </source>
</evidence>
<dbReference type="Gene3D" id="3.40.50.300">
    <property type="entry name" value="P-loop containing nucleotide triphosphate hydrolases"/>
    <property type="match status" value="2"/>
</dbReference>
<dbReference type="EMBL" id="OZ075118">
    <property type="protein sequence ID" value="CAL5085499.1"/>
    <property type="molecule type" value="Genomic_DNA"/>
</dbReference>
<accession>A0ABC9G082</accession>
<dbReference type="AlphaFoldDB" id="A0ABC9G082"/>
<sequence>MAAACYQPIRWCRPGAEDSAGAVPHITIVPGRRPSDPELWVRCYYQGTWVLAPHLPGIVSIQQSFVPRRGDVVLASPPKCGTTWLKALAFATVARGAYPPGDTERHPLSRLNPHECVPFMEMLFADGSGSGKMDALPSPRLMATHMPHSVLPPSIKENAGCKIIYVCREPKDMQAANPEKVLFLRYDEMLRDPVGNVKKLAQFVGQPFSPAEEDAGVVMDVVRLCSFDKLKNLEINKAGSGSLFANDSYFRKGGVGDWTPDMARRLDAVVDDKLRGSGLSFA</sequence>
<dbReference type="EC" id="2.8.2.-" evidence="3"/>
<dbReference type="GO" id="GO:0016740">
    <property type="term" value="F:transferase activity"/>
    <property type="evidence" value="ECO:0007669"/>
    <property type="project" value="UniProtKB-KW"/>
</dbReference>
<reference evidence="6" key="1">
    <citation type="submission" date="2024-06" db="EMBL/GenBank/DDBJ databases">
        <authorList>
            <person name="Ryan C."/>
        </authorList>
    </citation>
    <scope>NUCLEOTIDE SEQUENCE [LARGE SCALE GENOMIC DNA]</scope>
</reference>
<dbReference type="SUPFAM" id="SSF52540">
    <property type="entry name" value="P-loop containing nucleoside triphosphate hydrolases"/>
    <property type="match status" value="1"/>
</dbReference>
<feature type="domain" description="Sulfotransferase" evidence="4">
    <location>
        <begin position="175"/>
        <end position="277"/>
    </location>
</feature>
<keyword evidence="6" id="KW-1185">Reference proteome</keyword>
<keyword evidence="2 3" id="KW-0808">Transferase</keyword>
<evidence type="ECO:0000313" key="5">
    <source>
        <dbReference type="EMBL" id="CAL5085499.1"/>
    </source>
</evidence>
<name>A0ABC9G082_9POAL</name>
<evidence type="ECO:0000256" key="3">
    <source>
        <dbReference type="RuleBase" id="RU361155"/>
    </source>
</evidence>
<dbReference type="Pfam" id="PF00685">
    <property type="entry name" value="Sulfotransfer_1"/>
    <property type="match status" value="2"/>
</dbReference>
<evidence type="ECO:0000256" key="2">
    <source>
        <dbReference type="ARBA" id="ARBA00022679"/>
    </source>
</evidence>
<dbReference type="PANTHER" id="PTHR11783">
    <property type="entry name" value="SULFOTRANSFERASE SULT"/>
    <property type="match status" value="1"/>
</dbReference>
<gene>
    <name evidence="5" type="ORF">URODEC1_LOCUS111095</name>
</gene>
<organism evidence="5 6">
    <name type="scientific">Urochloa decumbens</name>
    <dbReference type="NCBI Taxonomy" id="240449"/>
    <lineage>
        <taxon>Eukaryota</taxon>
        <taxon>Viridiplantae</taxon>
        <taxon>Streptophyta</taxon>
        <taxon>Embryophyta</taxon>
        <taxon>Tracheophyta</taxon>
        <taxon>Spermatophyta</taxon>
        <taxon>Magnoliopsida</taxon>
        <taxon>Liliopsida</taxon>
        <taxon>Poales</taxon>
        <taxon>Poaceae</taxon>
        <taxon>PACMAD clade</taxon>
        <taxon>Panicoideae</taxon>
        <taxon>Panicodae</taxon>
        <taxon>Paniceae</taxon>
        <taxon>Melinidinae</taxon>
        <taxon>Urochloa</taxon>
    </lineage>
</organism>
<feature type="domain" description="Sulfotransferase" evidence="4">
    <location>
        <begin position="70"/>
        <end position="173"/>
    </location>
</feature>
<evidence type="ECO:0000256" key="1">
    <source>
        <dbReference type="ARBA" id="ARBA00005771"/>
    </source>
</evidence>
<dbReference type="InterPro" id="IPR000863">
    <property type="entry name" value="Sulfotransferase_dom"/>
</dbReference>
<proteinExistence type="inferred from homology"/>